<dbReference type="EMBL" id="WMBR01000001">
    <property type="protein sequence ID" value="MXP20120.1"/>
    <property type="molecule type" value="Genomic_DNA"/>
</dbReference>
<dbReference type="Proteomes" id="UP000475545">
    <property type="component" value="Unassembled WGS sequence"/>
</dbReference>
<comment type="catalytic activity">
    <reaction evidence="11">
        <text>N(6)-(pyridoxal phosphate)-L-lysyl-[4-amino-5-hydroxymethyl-2-methylpyrimidine phosphate synthase] + L-histidyl-[4-amino-5-hydroxymethyl-2-methylpyrimidine phosphate synthase] + 2 Fe(3+) + 4 H2O = L-lysyl-[4-amino-5-hydroxymethyl-2-methylpyrimidine phosphate synthase] + (2S)-2-amino-5-hydroxy-4-oxopentanoyl-[4-amino-5-hydroxymethyl-2-methylpyrimidine phosphate synthase] + 4-amino-2-methyl-5-(phosphooxymethyl)pyrimidine + 3-oxopropanoate + 2 Fe(2+) + 2 H(+)</text>
        <dbReference type="Rhea" id="RHEA:65756"/>
        <dbReference type="Rhea" id="RHEA-COMP:16892"/>
        <dbReference type="Rhea" id="RHEA-COMP:16893"/>
        <dbReference type="Rhea" id="RHEA-COMP:16894"/>
        <dbReference type="Rhea" id="RHEA-COMP:16895"/>
        <dbReference type="ChEBI" id="CHEBI:15377"/>
        <dbReference type="ChEBI" id="CHEBI:15378"/>
        <dbReference type="ChEBI" id="CHEBI:29033"/>
        <dbReference type="ChEBI" id="CHEBI:29034"/>
        <dbReference type="ChEBI" id="CHEBI:29969"/>
        <dbReference type="ChEBI" id="CHEBI:29979"/>
        <dbReference type="ChEBI" id="CHEBI:33190"/>
        <dbReference type="ChEBI" id="CHEBI:58354"/>
        <dbReference type="ChEBI" id="CHEBI:143915"/>
        <dbReference type="ChEBI" id="CHEBI:157692"/>
    </reaction>
    <physiologicalReaction direction="left-to-right" evidence="11">
        <dbReference type="Rhea" id="RHEA:65757"/>
    </physiologicalReaction>
</comment>
<evidence type="ECO:0000256" key="9">
    <source>
        <dbReference type="ARBA" id="ARBA00023004"/>
    </source>
</evidence>
<comment type="caution">
    <text evidence="13">The sequence shown here is derived from an EMBL/GenBank/DDBJ whole genome shotgun (WGS) entry which is preliminary data.</text>
</comment>
<evidence type="ECO:0000256" key="4">
    <source>
        <dbReference type="ARBA" id="ARBA00011738"/>
    </source>
</evidence>
<keyword evidence="9" id="KW-0408">Iron</keyword>
<comment type="subunit">
    <text evidence="4">Homodimer.</text>
</comment>
<keyword evidence="8" id="KW-0784">Thiamine biosynthesis</keyword>
<keyword evidence="5" id="KW-0808">Transferase</keyword>
<feature type="domain" description="SsuA/THI5-like" evidence="12">
    <location>
        <begin position="74"/>
        <end position="285"/>
    </location>
</feature>
<proteinExistence type="inferred from homology"/>
<evidence type="ECO:0000256" key="8">
    <source>
        <dbReference type="ARBA" id="ARBA00022977"/>
    </source>
</evidence>
<organism evidence="13 14">
    <name type="scientific">Gordonia mangrovi</name>
    <dbReference type="NCBI Taxonomy" id="2665643"/>
    <lineage>
        <taxon>Bacteria</taxon>
        <taxon>Bacillati</taxon>
        <taxon>Actinomycetota</taxon>
        <taxon>Actinomycetes</taxon>
        <taxon>Mycobacteriales</taxon>
        <taxon>Gordoniaceae</taxon>
        <taxon>Gordonia</taxon>
    </lineage>
</organism>
<evidence type="ECO:0000256" key="1">
    <source>
        <dbReference type="ARBA" id="ARBA00003469"/>
    </source>
</evidence>
<evidence type="ECO:0000256" key="6">
    <source>
        <dbReference type="ARBA" id="ARBA00022723"/>
    </source>
</evidence>
<dbReference type="GO" id="GO:0046872">
    <property type="term" value="F:metal ion binding"/>
    <property type="evidence" value="ECO:0007669"/>
    <property type="project" value="UniProtKB-KW"/>
</dbReference>
<dbReference type="InterPro" id="IPR027939">
    <property type="entry name" value="NMT1/THI5"/>
</dbReference>
<evidence type="ECO:0000256" key="2">
    <source>
        <dbReference type="ARBA" id="ARBA00004948"/>
    </source>
</evidence>
<keyword evidence="6" id="KW-0479">Metal-binding</keyword>
<evidence type="ECO:0000256" key="11">
    <source>
        <dbReference type="ARBA" id="ARBA00048179"/>
    </source>
</evidence>
<comment type="function">
    <text evidence="1">Responsible for the formation of the pyrimidine heterocycle in the thiamine biosynthesis pathway. Catalyzes the formation of hydroxymethylpyrimidine phosphate (HMP-P) from histidine and pyridoxal phosphate (PLP). The protein uses PLP and the active site histidine to form HMP-P, generating an inactive enzyme. The enzyme can only undergo a single turnover, which suggests it is a suicide enzyme.</text>
</comment>
<dbReference type="InterPro" id="IPR015168">
    <property type="entry name" value="SsuA/THI5"/>
</dbReference>
<gene>
    <name evidence="13" type="ORF">GIY30_01885</name>
</gene>
<comment type="similarity">
    <text evidence="3">Belongs to the NMT1/THI5 family.</text>
</comment>
<evidence type="ECO:0000256" key="7">
    <source>
        <dbReference type="ARBA" id="ARBA00022898"/>
    </source>
</evidence>
<dbReference type="Pfam" id="PF09084">
    <property type="entry name" value="NMT1"/>
    <property type="match status" value="1"/>
</dbReference>
<evidence type="ECO:0000313" key="13">
    <source>
        <dbReference type="EMBL" id="MXP20120.1"/>
    </source>
</evidence>
<name>A0A6L7GJI3_9ACTN</name>
<dbReference type="PANTHER" id="PTHR31528">
    <property type="entry name" value="4-AMINO-5-HYDROXYMETHYL-2-METHYLPYRIMIDINE PHOSPHATE SYNTHASE THI11-RELATED"/>
    <property type="match status" value="1"/>
</dbReference>
<evidence type="ECO:0000256" key="10">
    <source>
        <dbReference type="ARBA" id="ARBA00033171"/>
    </source>
</evidence>
<dbReference type="PANTHER" id="PTHR31528:SF1">
    <property type="entry name" value="4-AMINO-5-HYDROXYMETHYL-2-METHYLPYRIMIDINE PHOSPHATE SYNTHASE THI11-RELATED"/>
    <property type="match status" value="1"/>
</dbReference>
<reference evidence="13 14" key="1">
    <citation type="submission" date="2019-11" db="EMBL/GenBank/DDBJ databases">
        <title>Gordonia sp. nov., a novel actinobacterium isolated from mangrove soil in Hainan.</title>
        <authorList>
            <person name="Huang X."/>
            <person name="Xie Y."/>
            <person name="Chu X."/>
            <person name="Xiao K."/>
        </authorList>
    </citation>
    <scope>NUCLEOTIDE SEQUENCE [LARGE SCALE GENOMIC DNA]</scope>
    <source>
        <strain evidence="13 14">HNM0687</strain>
    </source>
</reference>
<keyword evidence="7" id="KW-0663">Pyridoxal phosphate</keyword>
<protein>
    <recommendedName>
        <fullName evidence="10">Thiamine pyrimidine synthase</fullName>
    </recommendedName>
</protein>
<comment type="pathway">
    <text evidence="2">Cofactor biosynthesis; thiamine diphosphate biosynthesis.</text>
</comment>
<evidence type="ECO:0000313" key="14">
    <source>
        <dbReference type="Proteomes" id="UP000475545"/>
    </source>
</evidence>
<dbReference type="GO" id="GO:0016740">
    <property type="term" value="F:transferase activity"/>
    <property type="evidence" value="ECO:0007669"/>
    <property type="project" value="UniProtKB-KW"/>
</dbReference>
<sequence length="381" mass="40717">MRTRLPTSCQGERVIFASVRKSSAVVSRSHRSRPRWLAAAAACVAASTVLAACGSDSEAGADGAVTVVTGWVVQPEFAQVYAAEALGYYDDAGLDVTIQAGGPEVNAEQLVGANSAQFGVDAGSNVLTSNDIGTDLVSLTQLEQESSLRLLSWAEDNLDTPESWEGKRIGIWSSVNSLYASLAKHGLDRDTDVTLVEQGFDVSQFLNGDVDLASAYAYNEPGQLVQAGVPLEDIAIYNYASDDTETLGLQVFGNGDFVRENPELAADFVAATLRGQIHCRDNPQECVSFVADAGSSMDSDFMLWQMNEMNKSIWSSDLPLGTLDQAAFQQTSDVLSETGVIESAPDLDELMRTDVYDDAVTRVGDVDLTSATFEPLPNVSP</sequence>
<dbReference type="AlphaFoldDB" id="A0A6L7GJI3"/>
<evidence type="ECO:0000256" key="5">
    <source>
        <dbReference type="ARBA" id="ARBA00022679"/>
    </source>
</evidence>
<evidence type="ECO:0000256" key="3">
    <source>
        <dbReference type="ARBA" id="ARBA00009406"/>
    </source>
</evidence>
<dbReference type="SUPFAM" id="SSF53850">
    <property type="entry name" value="Periplasmic binding protein-like II"/>
    <property type="match status" value="1"/>
</dbReference>
<accession>A0A6L7GJI3</accession>
<evidence type="ECO:0000259" key="12">
    <source>
        <dbReference type="Pfam" id="PF09084"/>
    </source>
</evidence>
<dbReference type="Gene3D" id="3.40.190.10">
    <property type="entry name" value="Periplasmic binding protein-like II"/>
    <property type="match status" value="2"/>
</dbReference>
<dbReference type="GO" id="GO:0009228">
    <property type="term" value="P:thiamine biosynthetic process"/>
    <property type="evidence" value="ECO:0007669"/>
    <property type="project" value="UniProtKB-KW"/>
</dbReference>
<keyword evidence="14" id="KW-1185">Reference proteome</keyword>